<dbReference type="InterPro" id="IPR057699">
    <property type="entry name" value="DUF7939"/>
</dbReference>
<protein>
    <submittedName>
        <fullName evidence="5">Protein BatD</fullName>
    </submittedName>
</protein>
<evidence type="ECO:0000256" key="2">
    <source>
        <dbReference type="SAM" id="Phobius"/>
    </source>
</evidence>
<evidence type="ECO:0000256" key="1">
    <source>
        <dbReference type="SAM" id="MobiDB-lite"/>
    </source>
</evidence>
<feature type="region of interest" description="Disordered" evidence="1">
    <location>
        <begin position="396"/>
        <end position="428"/>
    </location>
</feature>
<dbReference type="Pfam" id="PF13584">
    <property type="entry name" value="BatD"/>
    <property type="match status" value="1"/>
</dbReference>
<dbReference type="InterPro" id="IPR025738">
    <property type="entry name" value="BatD"/>
</dbReference>
<dbReference type="RefSeq" id="WP_206574852.1">
    <property type="nucleotide sequence ID" value="NZ_JAFKCV010000010.1"/>
</dbReference>
<feature type="domain" description="DUF7939" evidence="4">
    <location>
        <begin position="476"/>
        <end position="558"/>
    </location>
</feature>
<keyword evidence="3" id="KW-0732">Signal</keyword>
<dbReference type="PANTHER" id="PTHR40940">
    <property type="entry name" value="PROTEIN BATD-RELATED"/>
    <property type="match status" value="1"/>
</dbReference>
<accession>A0A939IS29</accession>
<feature type="transmembrane region" description="Helical" evidence="2">
    <location>
        <begin position="432"/>
        <end position="453"/>
    </location>
</feature>
<dbReference type="Proteomes" id="UP000664654">
    <property type="component" value="Unassembled WGS sequence"/>
</dbReference>
<keyword evidence="2" id="KW-0812">Transmembrane</keyword>
<evidence type="ECO:0000256" key="3">
    <source>
        <dbReference type="SAM" id="SignalP"/>
    </source>
</evidence>
<proteinExistence type="predicted"/>
<dbReference type="PANTHER" id="PTHR40940:SF1">
    <property type="entry name" value="PROTEIN BATD"/>
    <property type="match status" value="1"/>
</dbReference>
<evidence type="ECO:0000313" key="5">
    <source>
        <dbReference type="EMBL" id="MBN7826739.1"/>
    </source>
</evidence>
<reference evidence="5" key="1">
    <citation type="submission" date="2021-03" db="EMBL/GenBank/DDBJ databases">
        <title>novel species isolated from a fishpond in China.</title>
        <authorList>
            <person name="Lu H."/>
            <person name="Cai Z."/>
        </authorList>
    </citation>
    <scope>NUCLEOTIDE SEQUENCE</scope>
    <source>
        <strain evidence="5">JCM 30855</strain>
    </source>
</reference>
<name>A0A939IS29_9ALTE</name>
<feature type="signal peptide" evidence="3">
    <location>
        <begin position="1"/>
        <end position="29"/>
    </location>
</feature>
<keyword evidence="6" id="KW-1185">Reference proteome</keyword>
<gene>
    <name evidence="5" type="ORF">J0A66_16000</name>
</gene>
<organism evidence="5 6">
    <name type="scientific">Bowmanella dokdonensis</name>
    <dbReference type="NCBI Taxonomy" id="751969"/>
    <lineage>
        <taxon>Bacteria</taxon>
        <taxon>Pseudomonadati</taxon>
        <taxon>Pseudomonadota</taxon>
        <taxon>Gammaproteobacteria</taxon>
        <taxon>Alteromonadales</taxon>
        <taxon>Alteromonadaceae</taxon>
        <taxon>Bowmanella</taxon>
    </lineage>
</organism>
<dbReference type="AlphaFoldDB" id="A0A939IS29"/>
<dbReference type="EMBL" id="JAFKCV010000010">
    <property type="protein sequence ID" value="MBN7826739.1"/>
    <property type="molecule type" value="Genomic_DNA"/>
</dbReference>
<dbReference type="Pfam" id="PF25607">
    <property type="entry name" value="DUF7939"/>
    <property type="match status" value="1"/>
</dbReference>
<keyword evidence="2" id="KW-0472">Membrane</keyword>
<keyword evidence="2" id="KW-1133">Transmembrane helix</keyword>
<sequence length="576" mass="64099">MQMNVKIYSRLLTQAIGLLCLAFSTALYADVTEVTASVDKNPAMVDEGIVLTVTANDAVDNNLFDPSPLLKDFVTGRTSVSTQTKIVNFDMTRTTTWTTHLIPRQPGRYQIPSFEIQGQKSQPISLTVLPVSQATRNQSREIFITTETDLKQVHVQQQIHYRVKLHLARDLQRGSLAAPKLSGADIRQVGKDKEYSEIIDGQRYRIIERRFAIIPHSSGQFQIEGPLFEGEVIERNNQSFGFFNQTRTITRAGPDIEVEVLPVPANYPHHWLPSEYVELHEEWQSAGQAIRVGEPVTRTLTLTALGVTEEQLPELASDYPDSVKTYPDQANNSAVEKDETLVAQRVESIAIIPSRAGKLELPAVRVPWFNIVTKKTEYATVPAKTLEVLPALPGSNTLGSIPPATEPPASQAEEGSESDRNTSLPATKSSSWWSVSSYLLLVLWLLTLFAWWWQSHSRGSKAARTAATDSLPAEEEQLWNKLYKAVRSQDAQATLEYLPAWLGRILDNGGSLADCQQQLGDAELNEAINQLMASRFGRHQSGWQAGQLAQVLKRLRQASKQGKPRVGTQLLSLKLE</sequence>
<evidence type="ECO:0000313" key="6">
    <source>
        <dbReference type="Proteomes" id="UP000664654"/>
    </source>
</evidence>
<evidence type="ECO:0000259" key="4">
    <source>
        <dbReference type="Pfam" id="PF25607"/>
    </source>
</evidence>
<feature type="chain" id="PRO_5038048832" evidence="3">
    <location>
        <begin position="30"/>
        <end position="576"/>
    </location>
</feature>
<comment type="caution">
    <text evidence="5">The sequence shown here is derived from an EMBL/GenBank/DDBJ whole genome shotgun (WGS) entry which is preliminary data.</text>
</comment>